<comment type="caution">
    <text evidence="1">The sequence shown here is derived from an EMBL/GenBank/DDBJ whole genome shotgun (WGS) entry which is preliminary data.</text>
</comment>
<dbReference type="Proteomes" id="UP001515683">
    <property type="component" value="Unassembled WGS sequence"/>
</dbReference>
<gene>
    <name evidence="1" type="ORF">F3J40_05075</name>
</gene>
<accession>A0ABX0R9G5</accession>
<name>A0ABX0R9G5_9GAMM</name>
<protein>
    <submittedName>
        <fullName evidence="1">Uncharacterized protein</fullName>
    </submittedName>
</protein>
<dbReference type="RefSeq" id="WP_167012822.1">
    <property type="nucleotide sequence ID" value="NZ_VWXF01000001.1"/>
</dbReference>
<reference evidence="1 2" key="1">
    <citation type="journal article" date="2019" name="bioRxiv">
        <title>Bacteria contribute to plant secondary compound degradation in a generalist herbivore system.</title>
        <authorList>
            <person name="Francoeur C.B."/>
            <person name="Khadempour L."/>
            <person name="Moreira-Soto R.D."/>
            <person name="Gotting K."/>
            <person name="Book A.J."/>
            <person name="Pinto-Tomas A.A."/>
            <person name="Keefover-Ring K."/>
            <person name="Currie C.R."/>
        </authorList>
    </citation>
    <scope>NUCLEOTIDE SEQUENCE [LARGE SCALE GENOMIC DNA]</scope>
    <source>
        <strain evidence="1">Acro-835</strain>
    </source>
</reference>
<keyword evidence="2" id="KW-1185">Reference proteome</keyword>
<evidence type="ECO:0000313" key="1">
    <source>
        <dbReference type="EMBL" id="NIF20981.1"/>
    </source>
</evidence>
<sequence>MKGRRPHPNKEIEAALNFAEAHGWRIVLGGHHAWGKMYCPSRMLECRCGEFCITSIWSTPKSPDNHACALRRVVQRCIFVQVTH</sequence>
<organism evidence="1 2">
    <name type="scientific">Candidatus Pantoea multigeneris</name>
    <dbReference type="NCBI Taxonomy" id="2608357"/>
    <lineage>
        <taxon>Bacteria</taxon>
        <taxon>Pseudomonadati</taxon>
        <taxon>Pseudomonadota</taxon>
        <taxon>Gammaproteobacteria</taxon>
        <taxon>Enterobacterales</taxon>
        <taxon>Erwiniaceae</taxon>
        <taxon>Pantoea</taxon>
    </lineage>
</organism>
<proteinExistence type="predicted"/>
<evidence type="ECO:0000313" key="2">
    <source>
        <dbReference type="Proteomes" id="UP001515683"/>
    </source>
</evidence>
<dbReference type="EMBL" id="VWXF01000001">
    <property type="protein sequence ID" value="NIF20981.1"/>
    <property type="molecule type" value="Genomic_DNA"/>
</dbReference>